<evidence type="ECO:0000313" key="3">
    <source>
        <dbReference type="Proteomes" id="UP001056635"/>
    </source>
</evidence>
<dbReference type="EMBL" id="CP082904">
    <property type="protein sequence ID" value="UQY46072.1"/>
    <property type="molecule type" value="Genomic_DNA"/>
</dbReference>
<evidence type="ECO:0000259" key="1">
    <source>
        <dbReference type="Pfam" id="PF08845"/>
    </source>
</evidence>
<keyword evidence="3" id="KW-1185">Reference proteome</keyword>
<feature type="domain" description="Toxin SymE-like" evidence="1">
    <location>
        <begin position="2"/>
        <end position="46"/>
    </location>
</feature>
<name>A0ABY4RFK5_9GAMM</name>
<dbReference type="Proteomes" id="UP001056635">
    <property type="component" value="Chromosome"/>
</dbReference>
<sequence>MGYIREQRKFESSLSITLKGRWRTALGFETGQKIEVIAGPGQLIIRLAGKK</sequence>
<protein>
    <submittedName>
        <fullName evidence="2">Type I toxin-antitoxin system SymE family toxin</fullName>
    </submittedName>
</protein>
<gene>
    <name evidence="2" type="ORF">K6958_05480</name>
</gene>
<proteinExistence type="predicted"/>
<dbReference type="Pfam" id="PF08845">
    <property type="entry name" value="SymE_toxin"/>
    <property type="match status" value="1"/>
</dbReference>
<dbReference type="InterPro" id="IPR014944">
    <property type="entry name" value="Toxin_SymE-like"/>
</dbReference>
<reference evidence="2" key="1">
    <citation type="submission" date="2021-09" db="EMBL/GenBank/DDBJ databases">
        <title>First case of bloodstream infection caused by Mixta hanseatica sp. nov., a member of the Erwiniaceae family.</title>
        <authorList>
            <person name="Both A."/>
            <person name="Huang J."/>
            <person name="Wenzel P."/>
            <person name="Aepfelbacher M."/>
            <person name="Rohde H."/>
            <person name="Christner M."/>
            <person name="Hentschke M."/>
        </authorList>
    </citation>
    <scope>NUCLEOTIDE SEQUENCE</scope>
    <source>
        <strain evidence="2">X22927</strain>
    </source>
</reference>
<accession>A0ABY4RFK5</accession>
<evidence type="ECO:0000313" key="2">
    <source>
        <dbReference type="EMBL" id="UQY46072.1"/>
    </source>
</evidence>
<organism evidence="2 3">
    <name type="scientific">Mixta hanseatica</name>
    <dbReference type="NCBI Taxonomy" id="2872648"/>
    <lineage>
        <taxon>Bacteria</taxon>
        <taxon>Pseudomonadati</taxon>
        <taxon>Pseudomonadota</taxon>
        <taxon>Gammaproteobacteria</taxon>
        <taxon>Enterobacterales</taxon>
        <taxon>Erwiniaceae</taxon>
        <taxon>Mixta</taxon>
    </lineage>
</organism>